<accession>A0A075A7T2</accession>
<proteinExistence type="predicted"/>
<dbReference type="KEGG" id="ovi:T265_02083"/>
<evidence type="ECO:0000313" key="1">
    <source>
        <dbReference type="EMBL" id="KER31715.1"/>
    </source>
</evidence>
<dbReference type="GeneID" id="20316271"/>
<gene>
    <name evidence="1" type="ORF">T265_02083</name>
</gene>
<reference evidence="1 2" key="1">
    <citation type="submission" date="2013-11" db="EMBL/GenBank/DDBJ databases">
        <title>Opisthorchis viverrini - life in the bile duct.</title>
        <authorList>
            <person name="Young N.D."/>
            <person name="Nagarajan N."/>
            <person name="Lin S.J."/>
            <person name="Korhonen P.K."/>
            <person name="Jex A.R."/>
            <person name="Hall R.S."/>
            <person name="Safavi-Hemami H."/>
            <person name="Kaewkong W."/>
            <person name="Bertrand D."/>
            <person name="Gao S."/>
            <person name="Seet Q."/>
            <person name="Wongkham S."/>
            <person name="Teh B.T."/>
            <person name="Wongkham C."/>
            <person name="Intapan P.M."/>
            <person name="Maleewong W."/>
            <person name="Yang X."/>
            <person name="Hu M."/>
            <person name="Wang Z."/>
            <person name="Hofmann A."/>
            <person name="Sternberg P.W."/>
            <person name="Tan P."/>
            <person name="Wang J."/>
            <person name="Gasser R.B."/>
        </authorList>
    </citation>
    <scope>NUCLEOTIDE SEQUENCE [LARGE SCALE GENOMIC DNA]</scope>
</reference>
<evidence type="ECO:0000313" key="2">
    <source>
        <dbReference type="Proteomes" id="UP000054324"/>
    </source>
</evidence>
<dbReference type="OrthoDB" id="10401458at2759"/>
<dbReference type="EMBL" id="KL596642">
    <property type="protein sequence ID" value="KER31715.1"/>
    <property type="molecule type" value="Genomic_DNA"/>
</dbReference>
<protein>
    <submittedName>
        <fullName evidence="1">Uncharacterized protein</fullName>
    </submittedName>
</protein>
<keyword evidence="2" id="KW-1185">Reference proteome</keyword>
<dbReference type="AlphaFoldDB" id="A0A075A7T2"/>
<sequence>MHERIRQNTNCCVLVNGLIELVFFASGKYHSAMDKSIAELEAIRVENAGELLWRMRHIFNISLRDTRMPMGQGKLSESKASLANLQPVPFSWIRLSRNFTKFGSSFSK</sequence>
<organism evidence="1 2">
    <name type="scientific">Opisthorchis viverrini</name>
    <name type="common">Southeast Asian liver fluke</name>
    <dbReference type="NCBI Taxonomy" id="6198"/>
    <lineage>
        <taxon>Eukaryota</taxon>
        <taxon>Metazoa</taxon>
        <taxon>Spiralia</taxon>
        <taxon>Lophotrochozoa</taxon>
        <taxon>Platyhelminthes</taxon>
        <taxon>Trematoda</taxon>
        <taxon>Digenea</taxon>
        <taxon>Opisthorchiida</taxon>
        <taxon>Opisthorchiata</taxon>
        <taxon>Opisthorchiidae</taxon>
        <taxon>Opisthorchis</taxon>
    </lineage>
</organism>
<name>A0A075A7T2_OPIVI</name>
<dbReference type="Proteomes" id="UP000054324">
    <property type="component" value="Unassembled WGS sequence"/>
</dbReference>
<dbReference type="CTD" id="20316271"/>
<dbReference type="RefSeq" id="XP_009164506.1">
    <property type="nucleotide sequence ID" value="XM_009166242.1"/>
</dbReference>